<evidence type="ECO:0000256" key="3">
    <source>
        <dbReference type="ARBA" id="ARBA00022764"/>
    </source>
</evidence>
<dbReference type="AlphaFoldDB" id="A0A857J244"/>
<dbReference type="SMART" id="SM00858">
    <property type="entry name" value="SAF"/>
    <property type="match status" value="1"/>
</dbReference>
<feature type="domain" description="SAF" evidence="5">
    <location>
        <begin position="122"/>
        <end position="184"/>
    </location>
</feature>
<keyword evidence="6" id="KW-0966">Cell projection</keyword>
<comment type="function">
    <text evidence="4">Involved in the assembly process of the P-ring formation. It may associate with FlgF on the rod constituting a structure essential for the P-ring assembly or may act as a modulator protein for the P-ring assembly.</text>
</comment>
<dbReference type="PANTHER" id="PTHR36307:SF1">
    <property type="entry name" value="FLAGELLA BASAL BODY P-RING FORMATION PROTEIN FLGA"/>
    <property type="match status" value="1"/>
</dbReference>
<evidence type="ECO:0000256" key="1">
    <source>
        <dbReference type="ARBA" id="ARBA00004418"/>
    </source>
</evidence>
<dbReference type="RefSeq" id="WP_160551497.1">
    <property type="nucleotide sequence ID" value="NZ_CP047650.1"/>
</dbReference>
<dbReference type="Pfam" id="PF13144">
    <property type="entry name" value="ChapFlgA"/>
    <property type="match status" value="1"/>
</dbReference>
<organism evidence="6 7">
    <name type="scientific">Xylophilus rhododendri</name>
    <dbReference type="NCBI Taxonomy" id="2697032"/>
    <lineage>
        <taxon>Bacteria</taxon>
        <taxon>Pseudomonadati</taxon>
        <taxon>Pseudomonadota</taxon>
        <taxon>Betaproteobacteria</taxon>
        <taxon>Burkholderiales</taxon>
        <taxon>Xylophilus</taxon>
    </lineage>
</organism>
<keyword evidence="6" id="KW-0282">Flagellum</keyword>
<dbReference type="Pfam" id="PF17656">
    <property type="entry name" value="ChapFlgA_N"/>
    <property type="match status" value="1"/>
</dbReference>
<comment type="subcellular location">
    <subcellularLocation>
        <location evidence="1 4">Periplasm</location>
    </subcellularLocation>
</comment>
<evidence type="ECO:0000313" key="7">
    <source>
        <dbReference type="Proteomes" id="UP000464787"/>
    </source>
</evidence>
<keyword evidence="3 4" id="KW-0574">Periplasm</keyword>
<dbReference type="PANTHER" id="PTHR36307">
    <property type="entry name" value="FLAGELLA BASAL BODY P-RING FORMATION PROTEIN FLGA"/>
    <property type="match status" value="1"/>
</dbReference>
<proteinExistence type="inferred from homology"/>
<evidence type="ECO:0000313" key="6">
    <source>
        <dbReference type="EMBL" id="QHI97980.1"/>
    </source>
</evidence>
<keyword evidence="4" id="KW-1005">Bacterial flagellum biogenesis</keyword>
<feature type="chain" id="PRO_5033102634" description="Flagella basal body P-ring formation protein FlgA" evidence="4">
    <location>
        <begin position="25"/>
        <end position="246"/>
    </location>
</feature>
<gene>
    <name evidence="6" type="primary">flgA</name>
    <name evidence="6" type="ORF">GT347_08220</name>
</gene>
<sequence length="246" mass="26062">MSFHDVPHRLIALALAAAALPALAQNVPQGMAEASTSALESSSREFLDGEVARGAQSMNMPLRMEVSVGPLDSRLRLAACNKVEPYMPANMRLWGKSRVGLRCVDGPVRWNVFMPVQVKAFGPAWVVRGPVMAGATLAASDAMQAEVDWAEEPAAVLGDQAQWLGSTVTRNLNAGQALRQSMVRPPQVFEAGTNVRVVAEGPGFAVTSDGQAVGAGIVGQPVRVRMEGGRFMTGTVVDSRTVRVAI</sequence>
<dbReference type="InterPro" id="IPR013974">
    <property type="entry name" value="SAF"/>
</dbReference>
<evidence type="ECO:0000256" key="2">
    <source>
        <dbReference type="ARBA" id="ARBA00022729"/>
    </source>
</evidence>
<dbReference type="InterPro" id="IPR017585">
    <property type="entry name" value="SAF_FlgA"/>
</dbReference>
<feature type="signal peptide" evidence="4">
    <location>
        <begin position="1"/>
        <end position="24"/>
    </location>
</feature>
<evidence type="ECO:0000259" key="5">
    <source>
        <dbReference type="SMART" id="SM00858"/>
    </source>
</evidence>
<dbReference type="CDD" id="cd11614">
    <property type="entry name" value="SAF_CpaB_FlgA_like"/>
    <property type="match status" value="1"/>
</dbReference>
<dbReference type="InterPro" id="IPR041231">
    <property type="entry name" value="FlgA_N"/>
</dbReference>
<evidence type="ECO:0000256" key="4">
    <source>
        <dbReference type="RuleBase" id="RU362063"/>
    </source>
</evidence>
<keyword evidence="6" id="KW-0969">Cilium</keyword>
<dbReference type="Gene3D" id="2.30.30.760">
    <property type="match status" value="1"/>
</dbReference>
<accession>A0A857J244</accession>
<dbReference type="GO" id="GO:0044780">
    <property type="term" value="P:bacterial-type flagellum assembly"/>
    <property type="evidence" value="ECO:0007669"/>
    <property type="project" value="InterPro"/>
</dbReference>
<comment type="similarity">
    <text evidence="4">Belongs to the FlgA family.</text>
</comment>
<protein>
    <recommendedName>
        <fullName evidence="4">Flagella basal body P-ring formation protein FlgA</fullName>
    </recommendedName>
</protein>
<dbReference type="InterPro" id="IPR039246">
    <property type="entry name" value="Flagellar_FlgA"/>
</dbReference>
<keyword evidence="7" id="KW-1185">Reference proteome</keyword>
<keyword evidence="2 4" id="KW-0732">Signal</keyword>
<reference evidence="6 7" key="1">
    <citation type="submission" date="2020-01" db="EMBL/GenBank/DDBJ databases">
        <title>Genome sequencing of strain KACC 21265.</title>
        <authorList>
            <person name="Heo J."/>
            <person name="Kim S.-J."/>
            <person name="Kim J.-S."/>
            <person name="Hong S.-B."/>
            <person name="Kwon S.-W."/>
        </authorList>
    </citation>
    <scope>NUCLEOTIDE SEQUENCE [LARGE SCALE GENOMIC DNA]</scope>
    <source>
        <strain evidence="6 7">KACC 21265</strain>
    </source>
</reference>
<dbReference type="GO" id="GO:0042597">
    <property type="term" value="C:periplasmic space"/>
    <property type="evidence" value="ECO:0007669"/>
    <property type="project" value="UniProtKB-SubCell"/>
</dbReference>
<dbReference type="Proteomes" id="UP000464787">
    <property type="component" value="Chromosome"/>
</dbReference>
<name>A0A857J244_9BURK</name>
<dbReference type="NCBIfam" id="TIGR03170">
    <property type="entry name" value="flgA_cterm"/>
    <property type="match status" value="1"/>
</dbReference>
<dbReference type="KEGG" id="xyk:GT347_08220"/>
<dbReference type="EMBL" id="CP047650">
    <property type="protein sequence ID" value="QHI97980.1"/>
    <property type="molecule type" value="Genomic_DNA"/>
</dbReference>